<proteinExistence type="predicted"/>
<dbReference type="GO" id="GO:0005737">
    <property type="term" value="C:cytoplasm"/>
    <property type="evidence" value="ECO:0007669"/>
    <property type="project" value="TreeGrafter"/>
</dbReference>
<reference evidence="3" key="1">
    <citation type="submission" date="2016-06" db="EMBL/GenBank/DDBJ databases">
        <title>Complete Genome Sequence of Pandoraea faecigallinarum DSM-23572.</title>
        <authorList>
            <person name="Yong D."/>
            <person name="Ee R."/>
            <person name="Lim Y.-L."/>
            <person name="Yin W.-F."/>
            <person name="Chan K.-G."/>
        </authorList>
    </citation>
    <scope>NUCLEOTIDE SEQUENCE</scope>
    <source>
        <strain evidence="3">DSM 23572</strain>
    </source>
</reference>
<dbReference type="PANTHER" id="PTHR13847">
    <property type="entry name" value="SARCOSINE DEHYDROGENASE-RELATED"/>
    <property type="match status" value="1"/>
</dbReference>
<dbReference type="SUPFAM" id="SSF51905">
    <property type="entry name" value="FAD/NAD(P)-binding domain"/>
    <property type="match status" value="1"/>
</dbReference>
<name>A0A0H3WRA4_9BURK</name>
<evidence type="ECO:0000313" key="4">
    <source>
        <dbReference type="Proteomes" id="UP000035651"/>
    </source>
</evidence>
<dbReference type="PATRIC" id="fig|656179.3.peg.355"/>
<dbReference type="Proteomes" id="UP000035651">
    <property type="component" value="Chromosome"/>
</dbReference>
<dbReference type="AlphaFoldDB" id="A0A0H3WRA4"/>
<dbReference type="InterPro" id="IPR036188">
    <property type="entry name" value="FAD/NAD-bd_sf"/>
</dbReference>
<dbReference type="KEGG" id="pfg:AB870_01570"/>
<dbReference type="EMBL" id="CP011807">
    <property type="protein sequence ID" value="AKM29093.1"/>
    <property type="molecule type" value="Genomic_DNA"/>
</dbReference>
<keyword evidence="4" id="KW-1185">Reference proteome</keyword>
<dbReference type="PANTHER" id="PTHR13847:SF289">
    <property type="entry name" value="GLYCINE OXIDASE"/>
    <property type="match status" value="1"/>
</dbReference>
<accession>A0A0H3WRA4</accession>
<dbReference type="GO" id="GO:0016491">
    <property type="term" value="F:oxidoreductase activity"/>
    <property type="evidence" value="ECO:0007669"/>
    <property type="project" value="UniProtKB-KW"/>
</dbReference>
<dbReference type="SUPFAM" id="SSF54373">
    <property type="entry name" value="FAD-linked reductases, C-terminal domain"/>
    <property type="match status" value="1"/>
</dbReference>
<keyword evidence="1" id="KW-0560">Oxidoreductase</keyword>
<protein>
    <submittedName>
        <fullName evidence="3">FAD-dependent oxidoreductase</fullName>
    </submittedName>
</protein>
<dbReference type="Pfam" id="PF01266">
    <property type="entry name" value="DAO"/>
    <property type="match status" value="1"/>
</dbReference>
<dbReference type="Gene3D" id="3.30.9.10">
    <property type="entry name" value="D-Amino Acid Oxidase, subunit A, domain 2"/>
    <property type="match status" value="1"/>
</dbReference>
<dbReference type="RefSeq" id="WP_047905054.1">
    <property type="nucleotide sequence ID" value="NZ_CP011807.3"/>
</dbReference>
<dbReference type="Gene3D" id="3.50.50.60">
    <property type="entry name" value="FAD/NAD(P)-binding domain"/>
    <property type="match status" value="1"/>
</dbReference>
<evidence type="ECO:0000313" key="3">
    <source>
        <dbReference type="EMBL" id="AKM29093.1"/>
    </source>
</evidence>
<organism evidence="3 4">
    <name type="scientific">Pandoraea faecigallinarum</name>
    <dbReference type="NCBI Taxonomy" id="656179"/>
    <lineage>
        <taxon>Bacteria</taxon>
        <taxon>Pseudomonadati</taxon>
        <taxon>Pseudomonadota</taxon>
        <taxon>Betaproteobacteria</taxon>
        <taxon>Burkholderiales</taxon>
        <taxon>Burkholderiaceae</taxon>
        <taxon>Pandoraea</taxon>
    </lineage>
</organism>
<dbReference type="InterPro" id="IPR006076">
    <property type="entry name" value="FAD-dep_OxRdtase"/>
</dbReference>
<gene>
    <name evidence="3" type="ORF">AB870_01570</name>
</gene>
<evidence type="ECO:0000259" key="2">
    <source>
        <dbReference type="Pfam" id="PF01266"/>
    </source>
</evidence>
<dbReference type="STRING" id="656179.AB870_01570"/>
<feature type="domain" description="FAD dependent oxidoreductase" evidence="2">
    <location>
        <begin position="11"/>
        <end position="356"/>
    </location>
</feature>
<sequence>MSELRGTLHYDVAIAGGGLVGASAARALAERGLKVALFERRYCGAQASGVNYGGVRCQGRPEEQLPLAMRARRVWDRLPALIGIDGEFIPSGHLRLARRESDLEPLDAWAAMAANYGLTSTVIRGAEFRRRFPWLGEGAVGGSLCMSDGHANPRLVSPAFARAARALGADVRERTPITSVAHDGVRFQLTAQPEQGETLHVSCDWLLNTAGAWANHIAGTFGERVPMHAIYPNMWVTEPLPKFVGHSLGVYGGGVYARQVERGNCVIGGGRGTGDGEYAQPSADTTRAVMREACALLPALRNALLIRTWSGVEGETPDDNPVIGMSRTTARLVHAFGFSGGGFLLAPGVGEVLADLVTHGETITPIDAFAVDRFAHRPHSACVTQQHS</sequence>
<evidence type="ECO:0000256" key="1">
    <source>
        <dbReference type="ARBA" id="ARBA00023002"/>
    </source>
</evidence>